<evidence type="ECO:0000313" key="3">
    <source>
        <dbReference type="Proteomes" id="UP000027432"/>
    </source>
</evidence>
<dbReference type="eggNOG" id="ENOG50332Z2">
    <property type="taxonomic scope" value="Bacteria"/>
</dbReference>
<dbReference type="EMBL" id="AUND01000038">
    <property type="protein sequence ID" value="KEO51641.1"/>
    <property type="molecule type" value="Genomic_DNA"/>
</dbReference>
<organism evidence="2 3">
    <name type="scientific">Thioclava pacifica DSM 10166</name>
    <dbReference type="NCBI Taxonomy" id="1353537"/>
    <lineage>
        <taxon>Bacteria</taxon>
        <taxon>Pseudomonadati</taxon>
        <taxon>Pseudomonadota</taxon>
        <taxon>Alphaproteobacteria</taxon>
        <taxon>Rhodobacterales</taxon>
        <taxon>Paracoccaceae</taxon>
        <taxon>Thioclava</taxon>
    </lineage>
</organism>
<dbReference type="STRING" id="1353537.TP2_12145"/>
<evidence type="ECO:0000313" key="2">
    <source>
        <dbReference type="EMBL" id="KEO51641.1"/>
    </source>
</evidence>
<evidence type="ECO:0000256" key="1">
    <source>
        <dbReference type="SAM" id="MobiDB-lite"/>
    </source>
</evidence>
<proteinExistence type="predicted"/>
<gene>
    <name evidence="2" type="ORF">TP2_12145</name>
</gene>
<feature type="region of interest" description="Disordered" evidence="1">
    <location>
        <begin position="62"/>
        <end position="93"/>
    </location>
</feature>
<keyword evidence="3" id="KW-1185">Reference proteome</keyword>
<accession>A0A074J2N1</accession>
<comment type="caution">
    <text evidence="2">The sequence shown here is derived from an EMBL/GenBank/DDBJ whole genome shotgun (WGS) entry which is preliminary data.</text>
</comment>
<sequence length="93" mass="10204">MGRKLMDMSEADPKGLIRESYKIDGIGEAECRSIFMDWALSLAPGLDAKEAIRTVLVGYQGPPEHPMSQVLSEGLTRESGPPTRRGGARGRRF</sequence>
<dbReference type="AlphaFoldDB" id="A0A074J2N1"/>
<dbReference type="Proteomes" id="UP000027432">
    <property type="component" value="Unassembled WGS sequence"/>
</dbReference>
<name>A0A074J2N1_9RHOB</name>
<reference evidence="2 3" key="1">
    <citation type="submission" date="2013-07" db="EMBL/GenBank/DDBJ databases">
        <title>Thioclava pacifica DSM 10166 Genome Sequencing.</title>
        <authorList>
            <person name="Lai Q."/>
            <person name="Shao Z."/>
        </authorList>
    </citation>
    <scope>NUCLEOTIDE SEQUENCE [LARGE SCALE GENOMIC DNA]</scope>
    <source>
        <strain evidence="2 3">DSM 10166</strain>
    </source>
</reference>
<protein>
    <submittedName>
        <fullName evidence="2">Uncharacterized protein</fullName>
    </submittedName>
</protein>